<name>A0ABN5HCL1_9GAMM</name>
<proteinExistence type="predicted"/>
<evidence type="ECO:0000259" key="1">
    <source>
        <dbReference type="Pfam" id="PF02464"/>
    </source>
</evidence>
<reference evidence="2 3" key="1">
    <citation type="submission" date="2018-01" db="EMBL/GenBank/DDBJ databases">
        <title>Complete and assembled Genome of Pantoea calida DSM22759T.</title>
        <authorList>
            <person name="Stevens M.J.A."/>
            <person name="Zurfluh K."/>
            <person name="Stephan R."/>
        </authorList>
    </citation>
    <scope>NUCLEOTIDE SEQUENCE [LARGE SCALE GENOMIC DNA]</scope>
    <source>
        <strain evidence="2 3">DSM 22759</strain>
    </source>
</reference>
<protein>
    <recommendedName>
        <fullName evidence="1">CinA C-terminal domain-containing protein</fullName>
    </recommendedName>
</protein>
<evidence type="ECO:0000313" key="3">
    <source>
        <dbReference type="Proteomes" id="UP000237673"/>
    </source>
</evidence>
<gene>
    <name evidence="2" type="ORF">C2E16_16535</name>
</gene>
<dbReference type="Proteomes" id="UP000237673">
    <property type="component" value="Chromosome"/>
</dbReference>
<dbReference type="InterPro" id="IPR036653">
    <property type="entry name" value="CinA-like_C"/>
</dbReference>
<accession>A0ABN5HCL1</accession>
<sequence>MTDDRLNELSILTGQLLLRHHATVTTAESCTGGWIAKVLTDVPGSSAWFERAFITYSNEAKQQMVGVAETSLQQWGAVSEQVVKEMAAGALKEANADFAIAVSGIAGPDGGSADKPVGTVWFGFATSAGQRVAKRHIFQGDRDAVRRQTVALALQTLHDDFLKNLT</sequence>
<keyword evidence="3" id="KW-1185">Reference proteome</keyword>
<organism evidence="2 3">
    <name type="scientific">Mixta calida</name>
    <dbReference type="NCBI Taxonomy" id="665913"/>
    <lineage>
        <taxon>Bacteria</taxon>
        <taxon>Pseudomonadati</taxon>
        <taxon>Pseudomonadota</taxon>
        <taxon>Gammaproteobacteria</taxon>
        <taxon>Enterobacterales</taxon>
        <taxon>Erwiniaceae</taxon>
        <taxon>Mixta</taxon>
    </lineage>
</organism>
<feature type="domain" description="CinA C-terminal" evidence="1">
    <location>
        <begin position="12"/>
        <end position="159"/>
    </location>
</feature>
<dbReference type="Gene3D" id="3.90.950.20">
    <property type="entry name" value="CinA-like"/>
    <property type="match status" value="1"/>
</dbReference>
<dbReference type="Pfam" id="PF02464">
    <property type="entry name" value="CinA"/>
    <property type="match status" value="1"/>
</dbReference>
<dbReference type="InterPro" id="IPR008136">
    <property type="entry name" value="CinA_C"/>
</dbReference>
<dbReference type="NCBIfam" id="NF002975">
    <property type="entry name" value="PRK03661.1"/>
    <property type="match status" value="1"/>
</dbReference>
<evidence type="ECO:0000313" key="2">
    <source>
        <dbReference type="EMBL" id="AUY26346.1"/>
    </source>
</evidence>
<dbReference type="NCBIfam" id="TIGR00199">
    <property type="entry name" value="PncC_domain"/>
    <property type="match status" value="1"/>
</dbReference>
<dbReference type="EMBL" id="CP026378">
    <property type="protein sequence ID" value="AUY26346.1"/>
    <property type="molecule type" value="Genomic_DNA"/>
</dbReference>
<dbReference type="SUPFAM" id="SSF142433">
    <property type="entry name" value="CinA-like"/>
    <property type="match status" value="1"/>
</dbReference>